<dbReference type="PANTHER" id="PTHR11165">
    <property type="entry name" value="SKP1"/>
    <property type="match status" value="1"/>
</dbReference>
<evidence type="ECO:0000313" key="10">
    <source>
        <dbReference type="Proteomes" id="UP000645828"/>
    </source>
</evidence>
<dbReference type="InterPro" id="IPR016073">
    <property type="entry name" value="Skp1_comp_POZ"/>
</dbReference>
<evidence type="ECO:0000259" key="7">
    <source>
        <dbReference type="Pfam" id="PF01466"/>
    </source>
</evidence>
<evidence type="ECO:0000259" key="8">
    <source>
        <dbReference type="Pfam" id="PF03931"/>
    </source>
</evidence>
<dbReference type="Proteomes" id="UP000645828">
    <property type="component" value="Unassembled WGS sequence"/>
</dbReference>
<evidence type="ECO:0000256" key="2">
    <source>
        <dbReference type="ARBA" id="ARBA00014544"/>
    </source>
</evidence>
<name>A0A811ZTP0_NYCPR</name>
<evidence type="ECO:0000256" key="3">
    <source>
        <dbReference type="ARBA" id="ARBA00022786"/>
    </source>
</evidence>
<dbReference type="GO" id="GO:0006511">
    <property type="term" value="P:ubiquitin-dependent protein catabolic process"/>
    <property type="evidence" value="ECO:0007669"/>
    <property type="project" value="InterPro"/>
</dbReference>
<keyword evidence="3" id="KW-0833">Ubl conjugation pathway</keyword>
<dbReference type="SUPFAM" id="SSF81382">
    <property type="entry name" value="Skp1 dimerisation domain-like"/>
    <property type="match status" value="1"/>
</dbReference>
<proteinExistence type="inferred from homology"/>
<dbReference type="Pfam" id="PF03931">
    <property type="entry name" value="Skp1_POZ"/>
    <property type="match status" value="1"/>
</dbReference>
<evidence type="ECO:0000313" key="9">
    <source>
        <dbReference type="EMBL" id="CAD7691995.1"/>
    </source>
</evidence>
<feature type="domain" description="SKP1 component POZ" evidence="8">
    <location>
        <begin position="2"/>
        <end position="32"/>
    </location>
</feature>
<comment type="similarity">
    <text evidence="1">Belongs to the SKP1 family.</text>
</comment>
<dbReference type="InterPro" id="IPR016897">
    <property type="entry name" value="SKP1"/>
</dbReference>
<evidence type="ECO:0000256" key="6">
    <source>
        <dbReference type="SAM" id="MobiDB-lite"/>
    </source>
</evidence>
<dbReference type="InterPro" id="IPR011333">
    <property type="entry name" value="SKP1/BTB/POZ_sf"/>
</dbReference>
<gene>
    <name evidence="9" type="ORF">NYPRO_LOCUS24789</name>
</gene>
<accession>A0A811ZTP0</accession>
<dbReference type="SMART" id="SM00512">
    <property type="entry name" value="Skp1"/>
    <property type="match status" value="1"/>
</dbReference>
<dbReference type="InterPro" id="IPR016072">
    <property type="entry name" value="Skp1_comp_dimer"/>
</dbReference>
<evidence type="ECO:0000256" key="1">
    <source>
        <dbReference type="ARBA" id="ARBA00009993"/>
    </source>
</evidence>
<dbReference type="Pfam" id="PF01466">
    <property type="entry name" value="Skp1"/>
    <property type="match status" value="1"/>
</dbReference>
<dbReference type="EMBL" id="CAJHUB010000775">
    <property type="protein sequence ID" value="CAD7691995.1"/>
    <property type="molecule type" value="Genomic_DNA"/>
</dbReference>
<dbReference type="AlphaFoldDB" id="A0A811ZTP0"/>
<dbReference type="InterPro" id="IPR001232">
    <property type="entry name" value="SKP1-like"/>
</dbReference>
<dbReference type="Gene3D" id="3.30.710.10">
    <property type="entry name" value="Potassium Channel Kv1.1, Chain A"/>
    <property type="match status" value="1"/>
</dbReference>
<organism evidence="9 10">
    <name type="scientific">Nyctereutes procyonoides</name>
    <name type="common">Raccoon dog</name>
    <name type="synonym">Canis procyonoides</name>
    <dbReference type="NCBI Taxonomy" id="34880"/>
    <lineage>
        <taxon>Eukaryota</taxon>
        <taxon>Metazoa</taxon>
        <taxon>Chordata</taxon>
        <taxon>Craniata</taxon>
        <taxon>Vertebrata</taxon>
        <taxon>Euteleostomi</taxon>
        <taxon>Mammalia</taxon>
        <taxon>Eutheria</taxon>
        <taxon>Laurasiatheria</taxon>
        <taxon>Carnivora</taxon>
        <taxon>Caniformia</taxon>
        <taxon>Canidae</taxon>
        <taxon>Nyctereutes</taxon>
    </lineage>
</organism>
<evidence type="ECO:0000256" key="4">
    <source>
        <dbReference type="ARBA" id="ARBA00033118"/>
    </source>
</evidence>
<feature type="region of interest" description="Disordered" evidence="6">
    <location>
        <begin position="44"/>
        <end position="70"/>
    </location>
</feature>
<comment type="caution">
    <text evidence="9">The sequence shown here is derived from an EMBL/GenBank/DDBJ whole genome shotgun (WGS) entry which is preliminary data.</text>
</comment>
<keyword evidence="10" id="KW-1185">Reference proteome</keyword>
<reference evidence="9" key="1">
    <citation type="submission" date="2020-12" db="EMBL/GenBank/DDBJ databases">
        <authorList>
            <consortium name="Molecular Ecology Group"/>
        </authorList>
    </citation>
    <scope>NUCLEOTIDE SEQUENCE</scope>
    <source>
        <strain evidence="9">TBG_1078</strain>
    </source>
</reference>
<dbReference type="InterPro" id="IPR036296">
    <property type="entry name" value="SKP1-like_dim_sf"/>
</dbReference>
<sequence>MPSIKLQSSDGKIFEIDVEIAKQSIIIKTILDIWELMREEITPNCSMVHPPQDDPPPPEDDKSKEKQSDDIPIWDQKFLKVDQGTFFKLVLTAANMIKGKTPEEIHKTFSIKNDFTEKEEAQGSLFSASSPTFVVSCLVNFPHSHWCEVVSHCGFDLYFPDGK</sequence>
<protein>
    <recommendedName>
        <fullName evidence="2">S-phase kinase-associated protein 1</fullName>
    </recommendedName>
    <alternativeName>
        <fullName evidence="5">Cyclin-A/CDK2-associated protein p19</fullName>
    </alternativeName>
    <alternativeName>
        <fullName evidence="4">p19skp1</fullName>
    </alternativeName>
</protein>
<feature type="domain" description="SKP1 component dimerisation" evidence="7">
    <location>
        <begin position="92"/>
        <end position="122"/>
    </location>
</feature>
<dbReference type="SUPFAM" id="SSF54695">
    <property type="entry name" value="POZ domain"/>
    <property type="match status" value="1"/>
</dbReference>
<feature type="compositionally biased region" description="Basic and acidic residues" evidence="6">
    <location>
        <begin position="59"/>
        <end position="69"/>
    </location>
</feature>
<evidence type="ECO:0000256" key="5">
    <source>
        <dbReference type="ARBA" id="ARBA00033452"/>
    </source>
</evidence>